<proteinExistence type="predicted"/>
<reference evidence="2 3" key="1">
    <citation type="submission" date="2018-08" db="EMBL/GenBank/DDBJ databases">
        <title>Genome and evolution of the arbuscular mycorrhizal fungus Diversispora epigaea (formerly Glomus versiforme) and its bacterial endosymbionts.</title>
        <authorList>
            <person name="Sun X."/>
            <person name="Fei Z."/>
            <person name="Harrison M."/>
        </authorList>
    </citation>
    <scope>NUCLEOTIDE SEQUENCE [LARGE SCALE GENOMIC DNA]</scope>
    <source>
        <strain evidence="2 3">IT104</strain>
    </source>
</reference>
<feature type="region of interest" description="Disordered" evidence="1">
    <location>
        <begin position="1"/>
        <end position="39"/>
    </location>
</feature>
<keyword evidence="3" id="KW-1185">Reference proteome</keyword>
<name>A0A397JN20_9GLOM</name>
<evidence type="ECO:0000313" key="3">
    <source>
        <dbReference type="Proteomes" id="UP000266861"/>
    </source>
</evidence>
<dbReference type="Proteomes" id="UP000266861">
    <property type="component" value="Unassembled WGS sequence"/>
</dbReference>
<comment type="caution">
    <text evidence="2">The sequence shown here is derived from an EMBL/GenBank/DDBJ whole genome shotgun (WGS) entry which is preliminary data.</text>
</comment>
<sequence>MSSKHRSVNNQAISEIVQASNHSNPDSGKAVSKTERANNLNLDCNQVVSEIEQVSNQRINNFTTQTYDKEDLKTN</sequence>
<protein>
    <submittedName>
        <fullName evidence="2">Uncharacterized protein</fullName>
    </submittedName>
</protein>
<accession>A0A397JN20</accession>
<dbReference type="EMBL" id="PQFF01000046">
    <property type="protein sequence ID" value="RHZ86554.1"/>
    <property type="molecule type" value="Genomic_DNA"/>
</dbReference>
<evidence type="ECO:0000313" key="2">
    <source>
        <dbReference type="EMBL" id="RHZ86554.1"/>
    </source>
</evidence>
<evidence type="ECO:0000256" key="1">
    <source>
        <dbReference type="SAM" id="MobiDB-lite"/>
    </source>
</evidence>
<organism evidence="2 3">
    <name type="scientific">Diversispora epigaea</name>
    <dbReference type="NCBI Taxonomy" id="1348612"/>
    <lineage>
        <taxon>Eukaryota</taxon>
        <taxon>Fungi</taxon>
        <taxon>Fungi incertae sedis</taxon>
        <taxon>Mucoromycota</taxon>
        <taxon>Glomeromycotina</taxon>
        <taxon>Glomeromycetes</taxon>
        <taxon>Diversisporales</taxon>
        <taxon>Diversisporaceae</taxon>
        <taxon>Diversispora</taxon>
    </lineage>
</organism>
<dbReference type="AlphaFoldDB" id="A0A397JN20"/>
<feature type="compositionally biased region" description="Polar residues" evidence="1">
    <location>
        <begin position="8"/>
        <end position="26"/>
    </location>
</feature>
<gene>
    <name evidence="2" type="ORF">Glove_49g31</name>
</gene>